<proteinExistence type="predicted"/>
<dbReference type="SUPFAM" id="SSF57850">
    <property type="entry name" value="RING/U-box"/>
    <property type="match status" value="1"/>
</dbReference>
<keyword evidence="8" id="KW-0805">Transcription regulation</keyword>
<evidence type="ECO:0000313" key="19">
    <source>
        <dbReference type="Ensembl" id="ENSSHBP00005003904.1"/>
    </source>
</evidence>
<dbReference type="InterPro" id="IPR013083">
    <property type="entry name" value="Znf_RING/FYVE/PHD"/>
</dbReference>
<reference evidence="19 20" key="1">
    <citation type="submission" date="2019-11" db="EMBL/GenBank/DDBJ databases">
        <title>Strigops habroptila (kakapo) genome, bStrHab1, primary haplotype, v2.</title>
        <authorList>
            <person name="Jarvis E.D."/>
            <person name="Howard J."/>
            <person name="Rhie A."/>
            <person name="Phillippy A."/>
            <person name="Korlach J."/>
            <person name="Digby A."/>
            <person name="Iorns D."/>
            <person name="Eason D."/>
            <person name="Robertson B."/>
            <person name="Raemaekers T."/>
            <person name="Howe K."/>
            <person name="Lewin H."/>
            <person name="Damas J."/>
            <person name="Hastie A."/>
            <person name="Tracey A."/>
            <person name="Chow W."/>
            <person name="Fedrigo O."/>
        </authorList>
    </citation>
    <scope>NUCLEOTIDE SEQUENCE [LARGE SCALE GENOMIC DNA]</scope>
</reference>
<keyword evidence="3" id="KW-0808">Transferase</keyword>
<dbReference type="GO" id="GO:0061630">
    <property type="term" value="F:ubiquitin protein ligase activity"/>
    <property type="evidence" value="ECO:0007669"/>
    <property type="project" value="UniProtKB-EC"/>
</dbReference>
<feature type="region of interest" description="Disordered" evidence="17">
    <location>
        <begin position="1"/>
        <end position="22"/>
    </location>
</feature>
<keyword evidence="9" id="KW-0804">Transcription</keyword>
<dbReference type="Ensembl" id="ENSSHBT00005004736.1">
    <property type="protein sequence ID" value="ENSSHBP00005003904.1"/>
    <property type="gene ID" value="ENSSHBG00005003505.1"/>
</dbReference>
<dbReference type="AlphaFoldDB" id="A0A672TPW1"/>
<dbReference type="FunFam" id="3.30.40.10:FF:000136">
    <property type="entry name" value="E3 ubiquitin-protein ligase Topors"/>
    <property type="match status" value="1"/>
</dbReference>
<evidence type="ECO:0000256" key="13">
    <source>
        <dbReference type="ARBA" id="ARBA00079040"/>
    </source>
</evidence>
<evidence type="ECO:0000256" key="8">
    <source>
        <dbReference type="ARBA" id="ARBA00023015"/>
    </source>
</evidence>
<dbReference type="GO" id="GO:0008270">
    <property type="term" value="F:zinc ion binding"/>
    <property type="evidence" value="ECO:0007669"/>
    <property type="project" value="UniProtKB-KW"/>
</dbReference>
<dbReference type="GO" id="GO:0006513">
    <property type="term" value="P:protein monoubiquitination"/>
    <property type="evidence" value="ECO:0007669"/>
    <property type="project" value="TreeGrafter"/>
</dbReference>
<dbReference type="InParanoid" id="A0A672TPW1"/>
<comment type="catalytic activity">
    <reaction evidence="1">
        <text>S-ubiquitinyl-[E2 ubiquitin-conjugating enzyme]-L-cysteine + [acceptor protein]-L-lysine = [E2 ubiquitin-conjugating enzyme]-L-cysteine + N(6)-ubiquitinyl-[acceptor protein]-L-lysine.</text>
        <dbReference type="EC" id="2.3.2.27"/>
    </reaction>
</comment>
<evidence type="ECO:0000256" key="15">
    <source>
        <dbReference type="ARBA" id="ARBA00082108"/>
    </source>
</evidence>
<sequence>VATRGNSLASPVPPSPPEPVGSTAMALETRCPICLDSWEEEASYVLPCLHQFCYICILRWAENSPECPLCRRRMTSIMHSVQGDDNFQEHVISPPSDGEEPSGSDHQRGVAPGHPAAHSPHSDDLACCFRCCSGAGDLGKVCLNAEFLLIRVLQAFFYLHLGRLFLKVPA</sequence>
<dbReference type="InterPro" id="IPR017907">
    <property type="entry name" value="Znf_RING_CS"/>
</dbReference>
<evidence type="ECO:0000313" key="20">
    <source>
        <dbReference type="Proteomes" id="UP000472266"/>
    </source>
</evidence>
<evidence type="ECO:0000256" key="6">
    <source>
        <dbReference type="ARBA" id="ARBA00022786"/>
    </source>
</evidence>
<dbReference type="EC" id="2.3.2.27" evidence="2"/>
<dbReference type="PROSITE" id="PS00518">
    <property type="entry name" value="ZF_RING_1"/>
    <property type="match status" value="1"/>
</dbReference>
<dbReference type="PROSITE" id="PS50089">
    <property type="entry name" value="ZF_RING_2"/>
    <property type="match status" value="1"/>
</dbReference>
<evidence type="ECO:0000256" key="1">
    <source>
        <dbReference type="ARBA" id="ARBA00000900"/>
    </source>
</evidence>
<evidence type="ECO:0000256" key="17">
    <source>
        <dbReference type="SAM" id="MobiDB-lite"/>
    </source>
</evidence>
<keyword evidence="4" id="KW-0479">Metal-binding</keyword>
<keyword evidence="6" id="KW-0833">Ubl conjugation pathway</keyword>
<evidence type="ECO:0000256" key="5">
    <source>
        <dbReference type="ARBA" id="ARBA00022771"/>
    </source>
</evidence>
<accession>A0A672TPW1</accession>
<dbReference type="Pfam" id="PF13923">
    <property type="entry name" value="zf-C3HC4_2"/>
    <property type="match status" value="1"/>
</dbReference>
<name>A0A672TPW1_STRHB</name>
<dbReference type="Gene3D" id="3.30.40.10">
    <property type="entry name" value="Zinc/RING finger domain, C3HC4 (zinc finger)"/>
    <property type="match status" value="1"/>
</dbReference>
<organism evidence="19 20">
    <name type="scientific">Strigops habroptila</name>
    <name type="common">Kakapo</name>
    <dbReference type="NCBI Taxonomy" id="2489341"/>
    <lineage>
        <taxon>Eukaryota</taxon>
        <taxon>Metazoa</taxon>
        <taxon>Chordata</taxon>
        <taxon>Craniata</taxon>
        <taxon>Vertebrata</taxon>
        <taxon>Euteleostomi</taxon>
        <taxon>Archelosauria</taxon>
        <taxon>Archosauria</taxon>
        <taxon>Dinosauria</taxon>
        <taxon>Saurischia</taxon>
        <taxon>Theropoda</taxon>
        <taxon>Coelurosauria</taxon>
        <taxon>Aves</taxon>
        <taxon>Neognathae</taxon>
        <taxon>Neoaves</taxon>
        <taxon>Telluraves</taxon>
        <taxon>Australaves</taxon>
        <taxon>Psittaciformes</taxon>
        <taxon>Psittacidae</taxon>
        <taxon>Strigops</taxon>
    </lineage>
</organism>
<dbReference type="GO" id="GO:0032391">
    <property type="term" value="C:photoreceptor connecting cilium"/>
    <property type="evidence" value="ECO:0007669"/>
    <property type="project" value="UniProtKB-ARBA"/>
</dbReference>
<keyword evidence="5 16" id="KW-0863">Zinc-finger</keyword>
<dbReference type="GO" id="GO:0000209">
    <property type="term" value="P:protein polyubiquitination"/>
    <property type="evidence" value="ECO:0007669"/>
    <property type="project" value="TreeGrafter"/>
</dbReference>
<dbReference type="PANTHER" id="PTHR46077">
    <property type="entry name" value="E3 UBIQUITIN-PROTEIN LIGASE TOPORS"/>
    <property type="match status" value="1"/>
</dbReference>
<keyword evidence="20" id="KW-1185">Reference proteome</keyword>
<evidence type="ECO:0000256" key="9">
    <source>
        <dbReference type="ARBA" id="ARBA00023163"/>
    </source>
</evidence>
<dbReference type="Proteomes" id="UP000472266">
    <property type="component" value="Chromosome 3"/>
</dbReference>
<feature type="domain" description="RING-type" evidence="18">
    <location>
        <begin position="31"/>
        <end position="71"/>
    </location>
</feature>
<evidence type="ECO:0000256" key="4">
    <source>
        <dbReference type="ARBA" id="ARBA00022723"/>
    </source>
</evidence>
<reference evidence="19" key="3">
    <citation type="submission" date="2025-09" db="UniProtKB">
        <authorList>
            <consortium name="Ensembl"/>
        </authorList>
    </citation>
    <scope>IDENTIFICATION</scope>
</reference>
<evidence type="ECO:0000256" key="10">
    <source>
        <dbReference type="ARBA" id="ARBA00071236"/>
    </source>
</evidence>
<evidence type="ECO:0000256" key="11">
    <source>
        <dbReference type="ARBA" id="ARBA00076856"/>
    </source>
</evidence>
<evidence type="ECO:0000256" key="7">
    <source>
        <dbReference type="ARBA" id="ARBA00022833"/>
    </source>
</evidence>
<dbReference type="GeneTree" id="ENSGT01140000282630"/>
<evidence type="ECO:0000256" key="14">
    <source>
        <dbReference type="ARBA" id="ARBA00079184"/>
    </source>
</evidence>
<feature type="region of interest" description="Disordered" evidence="17">
    <location>
        <begin position="88"/>
        <end position="117"/>
    </location>
</feature>
<evidence type="ECO:0000256" key="2">
    <source>
        <dbReference type="ARBA" id="ARBA00012483"/>
    </source>
</evidence>
<evidence type="ECO:0000256" key="12">
    <source>
        <dbReference type="ARBA" id="ARBA00076940"/>
    </source>
</evidence>
<evidence type="ECO:0000259" key="18">
    <source>
        <dbReference type="PROSITE" id="PS50089"/>
    </source>
</evidence>
<dbReference type="PANTHER" id="PTHR46077:SF1">
    <property type="entry name" value="TOP1 BINDING ARGININE_SERINE RICH PROTEIN, E3 UBIQUITIN LIGASE"/>
    <property type="match status" value="1"/>
</dbReference>
<dbReference type="SMART" id="SM00184">
    <property type="entry name" value="RING"/>
    <property type="match status" value="1"/>
</dbReference>
<protein>
    <recommendedName>
        <fullName evidence="10">E3 ubiquitin-protein ligase Topors</fullName>
        <ecNumber evidence="2">2.3.2.27</ecNumber>
    </recommendedName>
    <alternativeName>
        <fullName evidence="11">RING-type E3 ubiquitin transferase Topors</fullName>
    </alternativeName>
    <alternativeName>
        <fullName evidence="13">SUMO1-protein E3 ligase Topors</fullName>
    </alternativeName>
    <alternativeName>
        <fullName evidence="12">Topoisomerase I-binding RING finger protein</fullName>
    </alternativeName>
    <alternativeName>
        <fullName evidence="14">Topoisomerase I-binding arginine/serine-rich protein</fullName>
    </alternativeName>
    <alternativeName>
        <fullName evidence="15">Tumor suppressor p53-binding protein 3</fullName>
    </alternativeName>
</protein>
<reference evidence="19" key="2">
    <citation type="submission" date="2025-08" db="UniProtKB">
        <authorList>
            <consortium name="Ensembl"/>
        </authorList>
    </citation>
    <scope>IDENTIFICATION</scope>
</reference>
<dbReference type="GO" id="GO:0008630">
    <property type="term" value="P:intrinsic apoptotic signaling pathway in response to DNA damage"/>
    <property type="evidence" value="ECO:0007669"/>
    <property type="project" value="UniProtKB-ARBA"/>
</dbReference>
<evidence type="ECO:0000256" key="3">
    <source>
        <dbReference type="ARBA" id="ARBA00022679"/>
    </source>
</evidence>
<dbReference type="InterPro" id="IPR001841">
    <property type="entry name" value="Znf_RING"/>
</dbReference>
<keyword evidence="7" id="KW-0862">Zinc</keyword>
<evidence type="ECO:0000256" key="16">
    <source>
        <dbReference type="PROSITE-ProRule" id="PRU00175"/>
    </source>
</evidence>